<protein>
    <submittedName>
        <fullName evidence="2">Uncharacterized protein</fullName>
    </submittedName>
</protein>
<proteinExistence type="predicted"/>
<reference evidence="2 3" key="1">
    <citation type="submission" date="2019-08" db="EMBL/GenBank/DDBJ databases">
        <title>100 year-old enigma solved: identification of Planctomyces bekefii, the type genus and species of the phylum Planctomycetes.</title>
        <authorList>
            <person name="Svetlana D.N."/>
            <person name="Overmann J."/>
        </authorList>
    </citation>
    <scope>NUCLEOTIDE SEQUENCE [LARGE SCALE GENOMIC DNA]</scope>
    <source>
        <strain evidence="2">Phe10_nw2017</strain>
    </source>
</reference>
<evidence type="ECO:0000256" key="1">
    <source>
        <dbReference type="SAM" id="MobiDB-lite"/>
    </source>
</evidence>
<organism evidence="2 3">
    <name type="scientific">Planctomyces bekefii</name>
    <dbReference type="NCBI Taxonomy" id="1653850"/>
    <lineage>
        <taxon>Bacteria</taxon>
        <taxon>Pseudomonadati</taxon>
        <taxon>Planctomycetota</taxon>
        <taxon>Planctomycetia</taxon>
        <taxon>Planctomycetales</taxon>
        <taxon>Planctomycetaceae</taxon>
        <taxon>Planctomyces</taxon>
    </lineage>
</organism>
<evidence type="ECO:0000313" key="2">
    <source>
        <dbReference type="EMBL" id="TWW08970.1"/>
    </source>
</evidence>
<feature type="non-terminal residue" evidence="2">
    <location>
        <position position="1"/>
    </location>
</feature>
<evidence type="ECO:0000313" key="3">
    <source>
        <dbReference type="Proteomes" id="UP000321083"/>
    </source>
</evidence>
<dbReference type="AlphaFoldDB" id="A0A5C6M2J0"/>
<dbReference type="Proteomes" id="UP000321083">
    <property type="component" value="Unassembled WGS sequence"/>
</dbReference>
<gene>
    <name evidence="2" type="ORF">E3A20_18980</name>
</gene>
<feature type="region of interest" description="Disordered" evidence="1">
    <location>
        <begin position="1"/>
        <end position="22"/>
    </location>
</feature>
<reference evidence="2 3" key="2">
    <citation type="submission" date="2019-08" db="EMBL/GenBank/DDBJ databases">
        <authorList>
            <person name="Henke P."/>
        </authorList>
    </citation>
    <scope>NUCLEOTIDE SEQUENCE [LARGE SCALE GENOMIC DNA]</scope>
    <source>
        <strain evidence="2">Phe10_nw2017</strain>
    </source>
</reference>
<keyword evidence="3" id="KW-1185">Reference proteome</keyword>
<comment type="caution">
    <text evidence="2">The sequence shown here is derived from an EMBL/GenBank/DDBJ whole genome shotgun (WGS) entry which is preliminary data.</text>
</comment>
<name>A0A5C6M2J0_9PLAN</name>
<sequence length="22" mass="2329">VEFEPALASQLDSAATHVEDAK</sequence>
<accession>A0A5C6M2J0</accession>
<dbReference type="EMBL" id="SRHE01000434">
    <property type="protein sequence ID" value="TWW08970.1"/>
    <property type="molecule type" value="Genomic_DNA"/>
</dbReference>